<organism evidence="1 2">
    <name type="scientific">Leucobacter luti</name>
    <dbReference type="NCBI Taxonomy" id="340320"/>
    <lineage>
        <taxon>Bacteria</taxon>
        <taxon>Bacillati</taxon>
        <taxon>Actinomycetota</taxon>
        <taxon>Actinomycetes</taxon>
        <taxon>Micrococcales</taxon>
        <taxon>Microbacteriaceae</taxon>
        <taxon>Leucobacter</taxon>
    </lineage>
</organism>
<keyword evidence="2" id="KW-1185">Reference proteome</keyword>
<dbReference type="SUPFAM" id="SSF140453">
    <property type="entry name" value="EsxAB dimer-like"/>
    <property type="match status" value="1"/>
</dbReference>
<evidence type="ECO:0000313" key="1">
    <source>
        <dbReference type="EMBL" id="TDP92329.1"/>
    </source>
</evidence>
<protein>
    <submittedName>
        <fullName evidence="1">WXG100 family type VII secretion target</fullName>
    </submittedName>
</protein>
<gene>
    <name evidence="1" type="ORF">EDF62_1535</name>
</gene>
<dbReference type="Pfam" id="PF06013">
    <property type="entry name" value="WXG100"/>
    <property type="match status" value="1"/>
</dbReference>
<dbReference type="RefSeq" id="WP_133616570.1">
    <property type="nucleotide sequence ID" value="NZ_SNYA01000004.1"/>
</dbReference>
<evidence type="ECO:0000313" key="2">
    <source>
        <dbReference type="Proteomes" id="UP000295601"/>
    </source>
</evidence>
<proteinExistence type="predicted"/>
<dbReference type="Proteomes" id="UP000295601">
    <property type="component" value="Unassembled WGS sequence"/>
</dbReference>
<sequence>MANSKIVSYGEIESAASQLGAGREEITSKLTNIQAEIGSLVSSGYVTDQASAKFNEAYNRYTQSANSLIAHLSEIQSFLTQTANAMRDMGAPIASRDI</sequence>
<dbReference type="InterPro" id="IPR036689">
    <property type="entry name" value="ESAT-6-like_sf"/>
</dbReference>
<accession>A0A4R6RYT7</accession>
<dbReference type="EMBL" id="SNYA01000004">
    <property type="protein sequence ID" value="TDP92329.1"/>
    <property type="molecule type" value="Genomic_DNA"/>
</dbReference>
<dbReference type="OrthoDB" id="3268062at2"/>
<dbReference type="Gene3D" id="1.10.287.1060">
    <property type="entry name" value="ESAT-6-like"/>
    <property type="match status" value="1"/>
</dbReference>
<dbReference type="AlphaFoldDB" id="A0A4R6RYT7"/>
<reference evidence="1 2" key="1">
    <citation type="submission" date="2019-03" db="EMBL/GenBank/DDBJ databases">
        <title>Genomic analyses of the natural microbiome of Caenorhabditis elegans.</title>
        <authorList>
            <person name="Samuel B."/>
        </authorList>
    </citation>
    <scope>NUCLEOTIDE SEQUENCE [LARGE SCALE GENOMIC DNA]</scope>
    <source>
        <strain evidence="1 2">JUb18</strain>
    </source>
</reference>
<comment type="caution">
    <text evidence="1">The sequence shown here is derived from an EMBL/GenBank/DDBJ whole genome shotgun (WGS) entry which is preliminary data.</text>
</comment>
<dbReference type="InterPro" id="IPR010310">
    <property type="entry name" value="T7SS_ESAT-6-like"/>
</dbReference>
<name>A0A4R6RYT7_9MICO</name>